<dbReference type="RefSeq" id="WP_187256494.1">
    <property type="nucleotide sequence ID" value="NZ_JBHULF010000014.1"/>
</dbReference>
<evidence type="ECO:0000313" key="3">
    <source>
        <dbReference type="Proteomes" id="UP000765802"/>
    </source>
</evidence>
<sequence>MRILAVLVVALGMATAAAAQSPAPAVKGETYGAGTNADGAISVNELSSKMSGNVYSGKIVGKVTEVCQEKGCWMKLEKENGETLMVKFKDYGFFMPKDIQGKEVVLEGEAVVKEVSVKQQKHYAKDAGKSQEEIEKIKAPKKETQFIAKGVMVL</sequence>
<proteinExistence type="predicted"/>
<dbReference type="Pfam" id="PF16267">
    <property type="entry name" value="DUF4920"/>
    <property type="match status" value="1"/>
</dbReference>
<organism evidence="2 3">
    <name type="scientific">Flavihumibacter stibioxidans</name>
    <dbReference type="NCBI Taxonomy" id="1834163"/>
    <lineage>
        <taxon>Bacteria</taxon>
        <taxon>Pseudomonadati</taxon>
        <taxon>Bacteroidota</taxon>
        <taxon>Chitinophagia</taxon>
        <taxon>Chitinophagales</taxon>
        <taxon>Chitinophagaceae</taxon>
        <taxon>Flavihumibacter</taxon>
    </lineage>
</organism>
<comment type="caution">
    <text evidence="2">The sequence shown here is derived from an EMBL/GenBank/DDBJ whole genome shotgun (WGS) entry which is preliminary data.</text>
</comment>
<keyword evidence="1" id="KW-0732">Signal</keyword>
<gene>
    <name evidence="2" type="ORF">BC349_09045</name>
</gene>
<evidence type="ECO:0000313" key="2">
    <source>
        <dbReference type="EMBL" id="MBC6491176.1"/>
    </source>
</evidence>
<dbReference type="EMBL" id="MBUA01000012">
    <property type="protein sequence ID" value="MBC6491176.1"/>
    <property type="molecule type" value="Genomic_DNA"/>
</dbReference>
<accession>A0ABR7M823</accession>
<dbReference type="InterPro" id="IPR032577">
    <property type="entry name" value="DUF4920"/>
</dbReference>
<dbReference type="Proteomes" id="UP000765802">
    <property type="component" value="Unassembled WGS sequence"/>
</dbReference>
<protein>
    <recommendedName>
        <fullName evidence="4">DUF4920 domain-containing protein</fullName>
    </recommendedName>
</protein>
<feature type="signal peptide" evidence="1">
    <location>
        <begin position="1"/>
        <end position="19"/>
    </location>
</feature>
<evidence type="ECO:0000256" key="1">
    <source>
        <dbReference type="SAM" id="SignalP"/>
    </source>
</evidence>
<evidence type="ECO:0008006" key="4">
    <source>
        <dbReference type="Google" id="ProtNLM"/>
    </source>
</evidence>
<keyword evidence="3" id="KW-1185">Reference proteome</keyword>
<reference evidence="2 3" key="1">
    <citation type="submission" date="2016-07" db="EMBL/GenBank/DDBJ databases">
        <title>Genome analysis of Flavihumibacter stibioxidans YS-17.</title>
        <authorList>
            <person name="Shi K."/>
            <person name="Han Y."/>
            <person name="Wang G."/>
        </authorList>
    </citation>
    <scope>NUCLEOTIDE SEQUENCE [LARGE SCALE GENOMIC DNA]</scope>
    <source>
        <strain evidence="2 3">YS-17</strain>
    </source>
</reference>
<feature type="chain" id="PRO_5045754013" description="DUF4920 domain-containing protein" evidence="1">
    <location>
        <begin position="20"/>
        <end position="154"/>
    </location>
</feature>
<name>A0ABR7M823_9BACT</name>